<reference evidence="11" key="1">
    <citation type="journal article" date="2019" name="bioRxiv">
        <title>The Genome of the Zebra Mussel, Dreissena polymorpha: A Resource for Invasive Species Research.</title>
        <authorList>
            <person name="McCartney M.A."/>
            <person name="Auch B."/>
            <person name="Kono T."/>
            <person name="Mallez S."/>
            <person name="Zhang Y."/>
            <person name="Obille A."/>
            <person name="Becker A."/>
            <person name="Abrahante J.E."/>
            <person name="Garbe J."/>
            <person name="Badalamenti J.P."/>
            <person name="Herman A."/>
            <person name="Mangelson H."/>
            <person name="Liachko I."/>
            <person name="Sullivan S."/>
            <person name="Sone E.D."/>
            <person name="Koren S."/>
            <person name="Silverstein K.A.T."/>
            <person name="Beckman K.B."/>
            <person name="Gohl D.M."/>
        </authorList>
    </citation>
    <scope>NUCLEOTIDE SEQUENCE</scope>
    <source>
        <strain evidence="11">Duluth1</strain>
        <tissue evidence="11">Whole animal</tissue>
    </source>
</reference>
<evidence type="ECO:0000256" key="3">
    <source>
        <dbReference type="ARBA" id="ARBA00022692"/>
    </source>
</evidence>
<evidence type="ECO:0000256" key="1">
    <source>
        <dbReference type="ARBA" id="ARBA00004141"/>
    </source>
</evidence>
<evidence type="ECO:0000256" key="7">
    <source>
        <dbReference type="ARBA" id="ARBA00023303"/>
    </source>
</evidence>
<dbReference type="PRINTS" id="PR01333">
    <property type="entry name" value="2POREKCHANEL"/>
</dbReference>
<keyword evidence="2 8" id="KW-0813">Transport</keyword>
<evidence type="ECO:0000256" key="9">
    <source>
        <dbReference type="SAM" id="Phobius"/>
    </source>
</evidence>
<gene>
    <name evidence="11" type="ORF">DPMN_109986</name>
</gene>
<evidence type="ECO:0000256" key="5">
    <source>
        <dbReference type="ARBA" id="ARBA00023065"/>
    </source>
</evidence>
<dbReference type="Gene3D" id="1.10.287.70">
    <property type="match status" value="1"/>
</dbReference>
<name>A0A9D4KB93_DREPO</name>
<dbReference type="Pfam" id="PF07885">
    <property type="entry name" value="Ion_trans_2"/>
    <property type="match status" value="2"/>
</dbReference>
<keyword evidence="5 8" id="KW-0406">Ion transport</keyword>
<dbReference type="Proteomes" id="UP000828390">
    <property type="component" value="Unassembled WGS sequence"/>
</dbReference>
<dbReference type="GO" id="GO:0015271">
    <property type="term" value="F:outward rectifier potassium channel activity"/>
    <property type="evidence" value="ECO:0007669"/>
    <property type="project" value="TreeGrafter"/>
</dbReference>
<feature type="transmembrane region" description="Helical" evidence="9">
    <location>
        <begin position="22"/>
        <end position="44"/>
    </location>
</feature>
<feature type="transmembrane region" description="Helical" evidence="9">
    <location>
        <begin position="296"/>
        <end position="317"/>
    </location>
</feature>
<dbReference type="EMBL" id="JAIWYP010000004">
    <property type="protein sequence ID" value="KAH3836615.1"/>
    <property type="molecule type" value="Genomic_DNA"/>
</dbReference>
<protein>
    <recommendedName>
        <fullName evidence="10">Potassium channel domain-containing protein</fullName>
    </recommendedName>
</protein>
<reference evidence="11" key="2">
    <citation type="submission" date="2020-11" db="EMBL/GenBank/DDBJ databases">
        <authorList>
            <person name="McCartney M.A."/>
            <person name="Auch B."/>
            <person name="Kono T."/>
            <person name="Mallez S."/>
            <person name="Becker A."/>
            <person name="Gohl D.M."/>
            <person name="Silverstein K.A.T."/>
            <person name="Koren S."/>
            <person name="Bechman K.B."/>
            <person name="Herman A."/>
            <person name="Abrahante J.E."/>
            <person name="Garbe J."/>
        </authorList>
    </citation>
    <scope>NUCLEOTIDE SEQUENCE</scope>
    <source>
        <strain evidence="11">Duluth1</strain>
        <tissue evidence="11">Whole animal</tissue>
    </source>
</reference>
<keyword evidence="7 8" id="KW-0407">Ion channel</keyword>
<keyword evidence="3 8" id="KW-0812">Transmembrane</keyword>
<feature type="transmembrane region" description="Helical" evidence="9">
    <location>
        <begin position="126"/>
        <end position="147"/>
    </location>
</feature>
<accession>A0A9D4KB93</accession>
<dbReference type="SUPFAM" id="SSF81324">
    <property type="entry name" value="Voltage-gated potassium channels"/>
    <property type="match status" value="2"/>
</dbReference>
<feature type="transmembrane region" description="Helical" evidence="9">
    <location>
        <begin position="354"/>
        <end position="377"/>
    </location>
</feature>
<keyword evidence="6 9" id="KW-0472">Membrane</keyword>
<dbReference type="OrthoDB" id="297496at2759"/>
<comment type="caution">
    <text evidence="11">The sequence shown here is derived from an EMBL/GenBank/DDBJ whole genome shotgun (WGS) entry which is preliminary data.</text>
</comment>
<evidence type="ECO:0000313" key="12">
    <source>
        <dbReference type="Proteomes" id="UP000828390"/>
    </source>
</evidence>
<comment type="subcellular location">
    <subcellularLocation>
        <location evidence="1">Membrane</location>
        <topology evidence="1">Multi-pass membrane protein</topology>
    </subcellularLocation>
</comment>
<dbReference type="InterPro" id="IPR013099">
    <property type="entry name" value="K_chnl_dom"/>
</dbReference>
<sequence length="401" mass="44637">MAVAEDHEEKKGDGLCKVFTKILFSHIGLCAMVVAYSVAGGFIFEHLERENEKAICIESEDEYTPMQEETLNNLKKVILENNLNTDAMMIQMKSILQTFRNNSLAIGYDGKNCDAYGEPNGPVYRWSWAGSLMFSVTVITTIGYGHIAPKTFWGRLVCIAYALLGIPLMLLCLANIGDVLADIFRFVYTKICCCGCCRRKPRNIVVQMKSSSEEPEVAWNDRTRIIPNARPPQSTEFSKIQHDQSKSTIKTLDIKALNKADLANRNMAIRNQPMIIDDDSDDEDDDLDEKNATVPLTVTLLVIFGYIMGGAVLFGLWEGWDTLQSAYFCFITLSTIGFGDVVPGTDFDSPQASAQLILGAIYVLFGMAILSMCFALMQDEIIAKCTWIGQKLGIVEKEAED</sequence>
<feature type="transmembrane region" description="Helical" evidence="9">
    <location>
        <begin position="153"/>
        <end position="176"/>
    </location>
</feature>
<evidence type="ECO:0000256" key="2">
    <source>
        <dbReference type="ARBA" id="ARBA00022448"/>
    </source>
</evidence>
<dbReference type="AlphaFoldDB" id="A0A9D4KB93"/>
<dbReference type="PANTHER" id="PTHR11003:SF334">
    <property type="entry name" value="FI03418P"/>
    <property type="match status" value="1"/>
</dbReference>
<feature type="domain" description="Potassium channel" evidence="10">
    <location>
        <begin position="302"/>
        <end position="380"/>
    </location>
</feature>
<keyword evidence="4 9" id="KW-1133">Transmembrane helix</keyword>
<evidence type="ECO:0000313" key="11">
    <source>
        <dbReference type="EMBL" id="KAH3836615.1"/>
    </source>
</evidence>
<evidence type="ECO:0000256" key="8">
    <source>
        <dbReference type="RuleBase" id="RU003857"/>
    </source>
</evidence>
<dbReference type="GO" id="GO:0030322">
    <property type="term" value="P:stabilization of membrane potential"/>
    <property type="evidence" value="ECO:0007669"/>
    <property type="project" value="TreeGrafter"/>
</dbReference>
<comment type="similarity">
    <text evidence="8">Belongs to the two pore domain potassium channel (TC 1.A.1.8) family.</text>
</comment>
<dbReference type="GO" id="GO:0005886">
    <property type="term" value="C:plasma membrane"/>
    <property type="evidence" value="ECO:0007669"/>
    <property type="project" value="TreeGrafter"/>
</dbReference>
<evidence type="ECO:0000256" key="4">
    <source>
        <dbReference type="ARBA" id="ARBA00022989"/>
    </source>
</evidence>
<evidence type="ECO:0000259" key="10">
    <source>
        <dbReference type="Pfam" id="PF07885"/>
    </source>
</evidence>
<dbReference type="PANTHER" id="PTHR11003">
    <property type="entry name" value="POTASSIUM CHANNEL, SUBFAMILY K"/>
    <property type="match status" value="1"/>
</dbReference>
<organism evidence="11 12">
    <name type="scientific">Dreissena polymorpha</name>
    <name type="common">Zebra mussel</name>
    <name type="synonym">Mytilus polymorpha</name>
    <dbReference type="NCBI Taxonomy" id="45954"/>
    <lineage>
        <taxon>Eukaryota</taxon>
        <taxon>Metazoa</taxon>
        <taxon>Spiralia</taxon>
        <taxon>Lophotrochozoa</taxon>
        <taxon>Mollusca</taxon>
        <taxon>Bivalvia</taxon>
        <taxon>Autobranchia</taxon>
        <taxon>Heteroconchia</taxon>
        <taxon>Euheterodonta</taxon>
        <taxon>Imparidentia</taxon>
        <taxon>Neoheterodontei</taxon>
        <taxon>Myida</taxon>
        <taxon>Dreissenoidea</taxon>
        <taxon>Dreissenidae</taxon>
        <taxon>Dreissena</taxon>
    </lineage>
</organism>
<dbReference type="GO" id="GO:0022841">
    <property type="term" value="F:potassium ion leak channel activity"/>
    <property type="evidence" value="ECO:0007669"/>
    <property type="project" value="TreeGrafter"/>
</dbReference>
<dbReference type="InterPro" id="IPR003280">
    <property type="entry name" value="2pore_dom_K_chnl"/>
</dbReference>
<feature type="transmembrane region" description="Helical" evidence="9">
    <location>
        <begin position="323"/>
        <end position="342"/>
    </location>
</feature>
<proteinExistence type="inferred from homology"/>
<feature type="domain" description="Potassium channel" evidence="10">
    <location>
        <begin position="124"/>
        <end position="180"/>
    </location>
</feature>
<keyword evidence="12" id="KW-1185">Reference proteome</keyword>
<evidence type="ECO:0000256" key="6">
    <source>
        <dbReference type="ARBA" id="ARBA00023136"/>
    </source>
</evidence>